<protein>
    <submittedName>
        <fullName evidence="6">Uncharacterized protein</fullName>
    </submittedName>
</protein>
<dbReference type="Pfam" id="PF00249">
    <property type="entry name" value="Myb_DNA-binding"/>
    <property type="match status" value="1"/>
</dbReference>
<dbReference type="GO" id="GO:0005634">
    <property type="term" value="C:nucleus"/>
    <property type="evidence" value="ECO:0007669"/>
    <property type="project" value="UniProtKB-SubCell"/>
</dbReference>
<dbReference type="Proteomes" id="UP001187471">
    <property type="component" value="Unassembled WGS sequence"/>
</dbReference>
<dbReference type="PROSITE" id="PS50090">
    <property type="entry name" value="MYB_LIKE"/>
    <property type="match status" value="1"/>
</dbReference>
<organism evidence="6 7">
    <name type="scientific">Escallonia rubra</name>
    <dbReference type="NCBI Taxonomy" id="112253"/>
    <lineage>
        <taxon>Eukaryota</taxon>
        <taxon>Viridiplantae</taxon>
        <taxon>Streptophyta</taxon>
        <taxon>Embryophyta</taxon>
        <taxon>Tracheophyta</taxon>
        <taxon>Spermatophyta</taxon>
        <taxon>Magnoliopsida</taxon>
        <taxon>eudicotyledons</taxon>
        <taxon>Gunneridae</taxon>
        <taxon>Pentapetalae</taxon>
        <taxon>asterids</taxon>
        <taxon>campanulids</taxon>
        <taxon>Escalloniales</taxon>
        <taxon>Escalloniaceae</taxon>
        <taxon>Escallonia</taxon>
    </lineage>
</organism>
<gene>
    <name evidence="6" type="ORF">RJ640_007168</name>
</gene>
<dbReference type="InterPro" id="IPR009057">
    <property type="entry name" value="Homeodomain-like_sf"/>
</dbReference>
<accession>A0AA88R950</accession>
<dbReference type="PROSITE" id="PS51294">
    <property type="entry name" value="HTH_MYB"/>
    <property type="match status" value="1"/>
</dbReference>
<dbReference type="SUPFAM" id="SSF46689">
    <property type="entry name" value="Homeodomain-like"/>
    <property type="match status" value="1"/>
</dbReference>
<proteinExistence type="predicted"/>
<dbReference type="Gene3D" id="1.10.246.220">
    <property type="match status" value="1"/>
</dbReference>
<dbReference type="InterPro" id="IPR017930">
    <property type="entry name" value="Myb_dom"/>
</dbReference>
<feature type="domain" description="HTH myb-type" evidence="5">
    <location>
        <begin position="406"/>
        <end position="454"/>
    </location>
</feature>
<dbReference type="AlphaFoldDB" id="A0AA88R950"/>
<name>A0AA88R950_9ASTE</name>
<evidence type="ECO:0000256" key="3">
    <source>
        <dbReference type="SAM" id="MobiDB-lite"/>
    </source>
</evidence>
<evidence type="ECO:0000259" key="5">
    <source>
        <dbReference type="PROSITE" id="PS51294"/>
    </source>
</evidence>
<feature type="region of interest" description="Disordered" evidence="3">
    <location>
        <begin position="381"/>
        <end position="412"/>
    </location>
</feature>
<evidence type="ECO:0000256" key="2">
    <source>
        <dbReference type="ARBA" id="ARBA00023242"/>
    </source>
</evidence>
<dbReference type="PANTHER" id="PTHR47122:SF13">
    <property type="entry name" value="HOMEODOMAIN-LIKE PROTEIN-RELATED"/>
    <property type="match status" value="1"/>
</dbReference>
<keyword evidence="7" id="KW-1185">Reference proteome</keyword>
<dbReference type="CDD" id="cd11660">
    <property type="entry name" value="SANT_TRF"/>
    <property type="match status" value="1"/>
</dbReference>
<sequence>MVEQPPLDLRLICLLVEQEEMLAPALEEEAIEVECLLVEPQSDHISVDGILCFHNENLQNCLYIEDDFCRLAGPDSNATKERESEAKVIDVMPCKAEEGNFQAENGYASTCEDYLLDVGFAESLTNLDYDSSNGLHMGNWGSESQIPESSRVDDEGKMLSSSAATIPVVECQNILLGKTIWGIHDDCSGTFECETSAEAKWLNSSSSSELQNVDKVRDVTNILIRGASPDKDKKDMAIPPAVSSSVVSCPSRIMEKNETGQVGQGIEMESLHGQDQLTMSSPQDSIIGASTTEKRVRKRTLRYIDESSDLSSRYCTKRRELSTSTLKDKFLEAKGLKNSHMKARATMLSEKGSFCKAIQVPFGSRGESECGKKRAAVLVRNSDDEASPAGSEDEFLRTAGSTEGGGQRKNHRPWTLSEVRKLIDGVSHYGVGRWAHIKRLLFSSSAHRTSVDLKGEKGRNQPWRHLPKSMLCRVSELATIYPYPRDRQSKLSRLHCVLSPSLPARSTGVSRHLNERIARRKVCT</sequence>
<reference evidence="6" key="1">
    <citation type="submission" date="2022-12" db="EMBL/GenBank/DDBJ databases">
        <title>Draft genome assemblies for two species of Escallonia (Escalloniales).</title>
        <authorList>
            <person name="Chanderbali A."/>
            <person name="Dervinis C."/>
            <person name="Anghel I."/>
            <person name="Soltis D."/>
            <person name="Soltis P."/>
            <person name="Zapata F."/>
        </authorList>
    </citation>
    <scope>NUCLEOTIDE SEQUENCE</scope>
    <source>
        <strain evidence="6">UCBG92.1500</strain>
        <tissue evidence="6">Leaf</tissue>
    </source>
</reference>
<evidence type="ECO:0000256" key="1">
    <source>
        <dbReference type="ARBA" id="ARBA00004123"/>
    </source>
</evidence>
<keyword evidence="2" id="KW-0539">Nucleus</keyword>
<evidence type="ECO:0000313" key="7">
    <source>
        <dbReference type="Proteomes" id="UP001187471"/>
    </source>
</evidence>
<feature type="domain" description="Myb-like" evidence="4">
    <location>
        <begin position="406"/>
        <end position="454"/>
    </location>
</feature>
<evidence type="ECO:0000313" key="6">
    <source>
        <dbReference type="EMBL" id="KAK2974741.1"/>
    </source>
</evidence>
<evidence type="ECO:0000259" key="4">
    <source>
        <dbReference type="PROSITE" id="PS50090"/>
    </source>
</evidence>
<comment type="subcellular location">
    <subcellularLocation>
        <location evidence="1">Nucleus</location>
    </subcellularLocation>
</comment>
<comment type="caution">
    <text evidence="6">The sequence shown here is derived from an EMBL/GenBank/DDBJ whole genome shotgun (WGS) entry which is preliminary data.</text>
</comment>
<dbReference type="InterPro" id="IPR001005">
    <property type="entry name" value="SANT/Myb"/>
</dbReference>
<dbReference type="PANTHER" id="PTHR47122">
    <property type="entry name" value="MYB-LIKE DNA-BINDING DOMAIN CONTAINING PROTEIN, EXPRESSED"/>
    <property type="match status" value="1"/>
</dbReference>
<dbReference type="EMBL" id="JAVXUO010002282">
    <property type="protein sequence ID" value="KAK2974741.1"/>
    <property type="molecule type" value="Genomic_DNA"/>
</dbReference>